<dbReference type="InterPro" id="IPR027417">
    <property type="entry name" value="P-loop_NTPase"/>
</dbReference>
<gene>
    <name evidence="11" type="primary">helD</name>
    <name evidence="11" type="ORF">ABDD91_27105</name>
</gene>
<dbReference type="GO" id="GO:0005524">
    <property type="term" value="F:ATP binding"/>
    <property type="evidence" value="ECO:0007669"/>
    <property type="project" value="UniProtKB-UniRule"/>
</dbReference>
<dbReference type="Pfam" id="PF13538">
    <property type="entry name" value="UvrD_C_2"/>
    <property type="match status" value="1"/>
</dbReference>
<keyword evidence="5" id="KW-0413">Isomerase</keyword>
<comment type="catalytic activity">
    <reaction evidence="8">
        <text>ATP + H2O = ADP + phosphate + H(+)</text>
        <dbReference type="Rhea" id="RHEA:13065"/>
        <dbReference type="ChEBI" id="CHEBI:15377"/>
        <dbReference type="ChEBI" id="CHEBI:15378"/>
        <dbReference type="ChEBI" id="CHEBI:30616"/>
        <dbReference type="ChEBI" id="CHEBI:43474"/>
        <dbReference type="ChEBI" id="CHEBI:456216"/>
        <dbReference type="EC" id="5.6.2.4"/>
    </reaction>
</comment>
<dbReference type="PROSITE" id="PS51198">
    <property type="entry name" value="UVRD_HELICASE_ATP_BIND"/>
    <property type="match status" value="1"/>
</dbReference>
<dbReference type="RefSeq" id="WP_345936414.1">
    <property type="nucleotide sequence ID" value="NZ_JBDIVD010000003.1"/>
</dbReference>
<keyword evidence="2 9" id="KW-0378">Hydrolase</keyword>
<dbReference type="PANTHER" id="PTHR11070:SF17">
    <property type="entry name" value="DNA HELICASE IV"/>
    <property type="match status" value="1"/>
</dbReference>
<feature type="domain" description="UvrD-like helicase ATP-binding" evidence="10">
    <location>
        <begin position="212"/>
        <end position="618"/>
    </location>
</feature>
<dbReference type="AlphaFoldDB" id="A0ABD5L2U7"/>
<dbReference type="EMBL" id="JBDIVD010000003">
    <property type="protein sequence ID" value="MEN3156511.1"/>
    <property type="molecule type" value="Genomic_DNA"/>
</dbReference>
<keyword evidence="4 9" id="KW-0067">ATP-binding</keyword>
<evidence type="ECO:0000256" key="6">
    <source>
        <dbReference type="ARBA" id="ARBA00034617"/>
    </source>
</evidence>
<comment type="caution">
    <text evidence="11">The sequence shown here is derived from an EMBL/GenBank/DDBJ whole genome shotgun (WGS) entry which is preliminary data.</text>
</comment>
<evidence type="ECO:0000256" key="5">
    <source>
        <dbReference type="ARBA" id="ARBA00023235"/>
    </source>
</evidence>
<dbReference type="Pfam" id="PF00580">
    <property type="entry name" value="UvrD-helicase"/>
    <property type="match status" value="1"/>
</dbReference>
<dbReference type="NCBIfam" id="NF041464">
    <property type="entry name" value="HelD_BACSU"/>
    <property type="match status" value="1"/>
</dbReference>
<feature type="binding site" evidence="9">
    <location>
        <begin position="233"/>
        <end position="240"/>
    </location>
    <ligand>
        <name>ATP</name>
        <dbReference type="ChEBI" id="CHEBI:30616"/>
    </ligand>
</feature>
<accession>A0ABD5L2U7</accession>
<keyword evidence="3 9" id="KW-0347">Helicase</keyword>
<evidence type="ECO:0000256" key="4">
    <source>
        <dbReference type="ARBA" id="ARBA00022840"/>
    </source>
</evidence>
<dbReference type="Proteomes" id="UP001418804">
    <property type="component" value="Unassembled WGS sequence"/>
</dbReference>
<evidence type="ECO:0000256" key="9">
    <source>
        <dbReference type="PROSITE-ProRule" id="PRU00560"/>
    </source>
</evidence>
<reference evidence="11 12" key="1">
    <citation type="submission" date="2024-05" db="EMBL/GenBank/DDBJ databases">
        <title>The mechanism of isolation and screening of efficient mineral weathering bacteria priestia aryabhattai c4-10 with weathered biotite.</title>
        <authorList>
            <person name="Yang S."/>
        </authorList>
    </citation>
    <scope>NUCLEOTIDE SEQUENCE [LARGE SCALE GENOMIC DNA]</scope>
    <source>
        <strain evidence="11 12">C4-10</strain>
    </source>
</reference>
<evidence type="ECO:0000256" key="8">
    <source>
        <dbReference type="ARBA" id="ARBA00048988"/>
    </source>
</evidence>
<proteinExistence type="predicted"/>
<dbReference type="InterPro" id="IPR048228">
    <property type="entry name" value="HelD_bacillota"/>
</dbReference>
<dbReference type="Pfam" id="PF13361">
    <property type="entry name" value="UvrD_C"/>
    <property type="match status" value="1"/>
</dbReference>
<reference evidence="11 12" key="2">
    <citation type="submission" date="2024-05" db="EMBL/GenBank/DDBJ databases">
        <authorList>
            <person name="Zheng X."/>
        </authorList>
    </citation>
    <scope>NUCLEOTIDE SEQUENCE [LARGE SCALE GENOMIC DNA]</scope>
    <source>
        <strain evidence="11 12">C4-10</strain>
    </source>
</reference>
<comment type="catalytic activity">
    <reaction evidence="6">
        <text>Couples ATP hydrolysis with the unwinding of duplex DNA by translocating in the 3'-5' direction.</text>
        <dbReference type="EC" id="5.6.2.4"/>
    </reaction>
</comment>
<evidence type="ECO:0000259" key="10">
    <source>
        <dbReference type="PROSITE" id="PS51198"/>
    </source>
</evidence>
<dbReference type="EC" id="5.6.2.4" evidence="7"/>
<protein>
    <recommendedName>
        <fullName evidence="7">DNA 3'-5' helicase</fullName>
        <ecNumber evidence="7">5.6.2.4</ecNumber>
    </recommendedName>
</protein>
<dbReference type="PANTHER" id="PTHR11070">
    <property type="entry name" value="UVRD / RECB / PCRA DNA HELICASE FAMILY MEMBER"/>
    <property type="match status" value="1"/>
</dbReference>
<dbReference type="InterPro" id="IPR027785">
    <property type="entry name" value="UvrD-like_helicase_C"/>
</dbReference>
<evidence type="ECO:0000256" key="1">
    <source>
        <dbReference type="ARBA" id="ARBA00022741"/>
    </source>
</evidence>
<sequence>MTNGNQKRKYEEERIRIILREIDKKVVKLDYDSGGLKKDVIHLKKTFWDDVKINLDNPEDAGETLSSIRQQAEMLSERERTHRQLDKQRKTLSRLKDSPYFARVDFLENGEETTNNVYLGVASLMNEKEEKFLIYDWRAPISSIYYDYSPGPAQYETVEGMIQGEMQLKRQFITKDGQIKTMFDTGVTIGDELLKEILGNNASINMKSIVATIQKEQNQIIRNVKSKYLVVQGVAGSGKTSAALQRVAYLLYRYQDEITAENIMLFSPNSLFNRYIASVLPDLGEDNMQQLTFQEYVEKRLGKQFDVEHPFTQMEYMLTCQEHKMYSARRKGIRYKASNDFKSLIDSYVVVLSSEDYLIFKNISFRGEMLIGAEQIKSYFYSLDASISIPNRMQLVKEWLLKELVKKEKLERTKDWVIEESDLLDLEEYTKVYSELLKEGRFSENTFDDFEQEQKKIAKKIVKKHFKPIRTAVKKLKFINVAALYSQLFKQKDNIYQKLNDTFPEGWEEICSYTLKKLHRKELTYEDAAPYLYLQDKLEGKRINTRIRHLFIDEAQDYSPFQFFVLKQLFPYCRMTILGDFNQAIYAHTLNAPTLLSNELYVKENFEKVVLTKSYRSTRQIVEFTKGIIEEGETIEAFNRNGQKPTFTKVEDLDTLQSRITKKIRQLQSANHETIAVICKTGKESWEAYDRLSEQINIQLMEHNTSSYRKGILILPAYLAKGIEFDAVIIYDASDVTYGREFERKLFYTACTRAMHELHLFSVGEMSPFMNKIPANSYEITE</sequence>
<evidence type="ECO:0000256" key="7">
    <source>
        <dbReference type="ARBA" id="ARBA00034808"/>
    </source>
</evidence>
<dbReference type="Gene3D" id="3.40.50.300">
    <property type="entry name" value="P-loop containing nucleotide triphosphate hydrolases"/>
    <property type="match status" value="3"/>
</dbReference>
<dbReference type="InterPro" id="IPR000212">
    <property type="entry name" value="DNA_helicase_UvrD/REP"/>
</dbReference>
<organism evidence="11 12">
    <name type="scientific">Priestia aryabhattai</name>
    <name type="common">Bacillus aryabhattai</name>
    <dbReference type="NCBI Taxonomy" id="412384"/>
    <lineage>
        <taxon>Bacteria</taxon>
        <taxon>Bacillati</taxon>
        <taxon>Bacillota</taxon>
        <taxon>Bacilli</taxon>
        <taxon>Bacillales</taxon>
        <taxon>Bacillaceae</taxon>
        <taxon>Priestia</taxon>
    </lineage>
</organism>
<evidence type="ECO:0000256" key="3">
    <source>
        <dbReference type="ARBA" id="ARBA00022806"/>
    </source>
</evidence>
<evidence type="ECO:0000256" key="2">
    <source>
        <dbReference type="ARBA" id="ARBA00022801"/>
    </source>
</evidence>
<dbReference type="GO" id="GO:0043138">
    <property type="term" value="F:3'-5' DNA helicase activity"/>
    <property type="evidence" value="ECO:0007669"/>
    <property type="project" value="UniProtKB-EC"/>
</dbReference>
<dbReference type="SUPFAM" id="SSF52540">
    <property type="entry name" value="P-loop containing nucleoside triphosphate hydrolases"/>
    <property type="match status" value="1"/>
</dbReference>
<dbReference type="GO" id="GO:0016787">
    <property type="term" value="F:hydrolase activity"/>
    <property type="evidence" value="ECO:0007669"/>
    <property type="project" value="UniProtKB-UniRule"/>
</dbReference>
<dbReference type="InterPro" id="IPR014016">
    <property type="entry name" value="UvrD-like_ATP-bd"/>
</dbReference>
<dbReference type="InterPro" id="IPR014017">
    <property type="entry name" value="DNA_helicase_UvrD-like_C"/>
</dbReference>
<keyword evidence="1 9" id="KW-0547">Nucleotide-binding</keyword>
<evidence type="ECO:0000313" key="12">
    <source>
        <dbReference type="Proteomes" id="UP001418804"/>
    </source>
</evidence>
<name>A0ABD5L2U7_PRIAR</name>
<evidence type="ECO:0000313" key="11">
    <source>
        <dbReference type="EMBL" id="MEN3156511.1"/>
    </source>
</evidence>